<comment type="caution">
    <text evidence="1">The sequence shown here is derived from an EMBL/GenBank/DDBJ whole genome shotgun (WGS) entry which is preliminary data.</text>
</comment>
<dbReference type="Proteomes" id="UP000286701">
    <property type="component" value="Unassembled WGS sequence"/>
</dbReference>
<dbReference type="OrthoDB" id="793442at2"/>
<organism evidence="1 2">
    <name type="scientific">Mucilaginibacter gilvus</name>
    <dbReference type="NCBI Taxonomy" id="2305909"/>
    <lineage>
        <taxon>Bacteria</taxon>
        <taxon>Pseudomonadati</taxon>
        <taxon>Bacteroidota</taxon>
        <taxon>Sphingobacteriia</taxon>
        <taxon>Sphingobacteriales</taxon>
        <taxon>Sphingobacteriaceae</taxon>
        <taxon>Mucilaginibacter</taxon>
    </lineage>
</organism>
<dbReference type="RefSeq" id="WP_128531756.1">
    <property type="nucleotide sequence ID" value="NZ_SBIW01000001.1"/>
</dbReference>
<keyword evidence="2" id="KW-1185">Reference proteome</keyword>
<protein>
    <submittedName>
        <fullName evidence="1">Uncharacterized protein</fullName>
    </submittedName>
</protein>
<dbReference type="EMBL" id="SBIW01000001">
    <property type="protein sequence ID" value="RWY57250.1"/>
    <property type="molecule type" value="Genomic_DNA"/>
</dbReference>
<evidence type="ECO:0000313" key="1">
    <source>
        <dbReference type="EMBL" id="RWY57250.1"/>
    </source>
</evidence>
<accession>A0A3S3Z4L3</accession>
<name>A0A3S3Z4L3_9SPHI</name>
<gene>
    <name evidence="1" type="ORF">EPL05_01585</name>
</gene>
<dbReference type="AlphaFoldDB" id="A0A3S3Z4L3"/>
<proteinExistence type="predicted"/>
<reference evidence="1 2" key="1">
    <citation type="submission" date="2019-01" db="EMBL/GenBank/DDBJ databases">
        <title>Mucilaginibacter antarcticum sp. nov., isolated from antarctic soil.</title>
        <authorList>
            <person name="Yan Y.-Q."/>
            <person name="Du Z.-J."/>
        </authorList>
    </citation>
    <scope>NUCLEOTIDE SEQUENCE [LARGE SCALE GENOMIC DNA]</scope>
    <source>
        <strain evidence="1 2">F01003</strain>
    </source>
</reference>
<evidence type="ECO:0000313" key="2">
    <source>
        <dbReference type="Proteomes" id="UP000286701"/>
    </source>
</evidence>
<sequence>MTLVFACLSASAQSYDAPKNYVLKTRADYARYEPDVIKTADWLQQTPWKSQAQKAEEATQFFLKWAKGTPAVTIRLVEAVMNLSDRNPQLGFVYMAAFSKYVLQHKSGFDPNNANIVAVRAVVDKYRAEPAHKPDDDVEHLIELDSKGELNDWVIYTFFMAEN</sequence>